<dbReference type="PROSITE" id="PS51257">
    <property type="entry name" value="PROKAR_LIPOPROTEIN"/>
    <property type="match status" value="1"/>
</dbReference>
<dbReference type="AlphaFoldDB" id="A0A1L6TCQ9"/>
<dbReference type="Proteomes" id="UP000029558">
    <property type="component" value="Chromosome"/>
</dbReference>
<protein>
    <submittedName>
        <fullName evidence="1">Bacterial extracellular solute-binding s, 3 family protein</fullName>
    </submittedName>
</protein>
<organism evidence="1 2">
    <name type="scientific">Piscirickettsia salmonis</name>
    <dbReference type="NCBI Taxonomy" id="1238"/>
    <lineage>
        <taxon>Bacteria</taxon>
        <taxon>Pseudomonadati</taxon>
        <taxon>Pseudomonadota</taxon>
        <taxon>Gammaproteobacteria</taxon>
        <taxon>Thiotrichales</taxon>
        <taxon>Piscirickettsiaceae</taxon>
        <taxon>Piscirickettsia</taxon>
    </lineage>
</organism>
<dbReference type="RefSeq" id="WP_027242779.1">
    <property type="nucleotide sequence ID" value="NZ_CP012508.1"/>
</dbReference>
<dbReference type="SUPFAM" id="SSF53850">
    <property type="entry name" value="Periplasmic binding protein-like II"/>
    <property type="match status" value="1"/>
</dbReference>
<reference evidence="1 2" key="1">
    <citation type="journal article" date="2014" name="Genome Announc.">
        <title>Comparative Genome Analysis of Two Isolates of the Fish Pathogen Piscirickettsia salmonis from Different Hosts Reveals Major Differences in Virulence-Associated Secretion Systems.</title>
        <authorList>
            <person name="Bohle H."/>
            <person name="Henriquez P."/>
            <person name="Grothusen H."/>
            <person name="Navas E."/>
            <person name="Sandoval A."/>
            <person name="Bustamante F."/>
            <person name="Bustos P."/>
            <person name="Mancilla M."/>
        </authorList>
    </citation>
    <scope>NUCLEOTIDE SEQUENCE [LARGE SCALE GENOMIC DNA]</scope>
    <source>
        <strain evidence="2">B1-32597</strain>
    </source>
</reference>
<dbReference type="OrthoDB" id="5296159at2"/>
<gene>
    <name evidence="1" type="ORF">KU39_1991</name>
</gene>
<dbReference type="EMBL" id="CP012508">
    <property type="protein sequence ID" value="ALB23171.1"/>
    <property type="molecule type" value="Genomic_DNA"/>
</dbReference>
<accession>A0A1L6TCQ9</accession>
<evidence type="ECO:0000313" key="2">
    <source>
        <dbReference type="Proteomes" id="UP000029558"/>
    </source>
</evidence>
<proteinExistence type="predicted"/>
<sequence length="229" mass="25221">MNRQLSDLIPALLLLGLSCSYANTIKFNASEWPPYTSKSTPGFGKISIKVKETLKKMGMNAKIQFMSWERVIKFSDGAVAFFPAYGCKARKGIASLPIGSSSLGFAERPTGKVQWTRLADLSGYRIGVVKGYYNSEAFDWALAQGLLSVIDFPDDAATIDALAAKKIDLAVIDPSVLARLQKENNSLLINKLVMNSRLLETKIPLYVCFRDNFKAKGLLRLFNQALSSP</sequence>
<evidence type="ECO:0000313" key="1">
    <source>
        <dbReference type="EMBL" id="ALB23171.1"/>
    </source>
</evidence>
<dbReference type="Gene3D" id="3.40.190.10">
    <property type="entry name" value="Periplasmic binding protein-like II"/>
    <property type="match status" value="2"/>
</dbReference>
<name>A0A1L6TCQ9_PISSA</name>